<evidence type="ECO:0000313" key="1">
    <source>
        <dbReference type="EMBL" id="PVX40545.1"/>
    </source>
</evidence>
<accession>A0A2U0TA99</accession>
<dbReference type="Pfam" id="PF07278">
    <property type="entry name" value="DUF1441"/>
    <property type="match status" value="1"/>
</dbReference>
<dbReference type="EMBL" id="QENU01000003">
    <property type="protein sequence ID" value="PVX40545.1"/>
    <property type="molecule type" value="Genomic_DNA"/>
</dbReference>
<dbReference type="Proteomes" id="UP000245909">
    <property type="component" value="Unassembled WGS sequence"/>
</dbReference>
<organism evidence="1 2">
    <name type="scientific">Alitibacter langaaensis DSM 22999</name>
    <dbReference type="NCBI Taxonomy" id="1122935"/>
    <lineage>
        <taxon>Bacteria</taxon>
        <taxon>Pseudomonadati</taxon>
        <taxon>Pseudomonadota</taxon>
        <taxon>Gammaproteobacteria</taxon>
        <taxon>Pasteurellales</taxon>
        <taxon>Pasteurellaceae</taxon>
        <taxon>Alitibacter</taxon>
    </lineage>
</organism>
<keyword evidence="2" id="KW-1185">Reference proteome</keyword>
<dbReference type="RefSeq" id="WP_116631415.1">
    <property type="nucleotide sequence ID" value="NZ_QENU01000003.1"/>
</dbReference>
<dbReference type="OrthoDB" id="6119938at2"/>
<name>A0A2U0TA99_9PAST</name>
<dbReference type="AlphaFoldDB" id="A0A2U0TA99"/>
<evidence type="ECO:0000313" key="2">
    <source>
        <dbReference type="Proteomes" id="UP000245909"/>
    </source>
</evidence>
<protein>
    <submittedName>
        <fullName evidence="1">Uncharacterized protein DUF1441</fullName>
    </submittedName>
</protein>
<gene>
    <name evidence="1" type="ORF">C8D76_103118</name>
</gene>
<reference evidence="1 2" key="1">
    <citation type="submission" date="2018-05" db="EMBL/GenBank/DDBJ databases">
        <title>Genomic Encyclopedia of Type Strains, Phase IV (KMG-IV): sequencing the most valuable type-strain genomes for metagenomic binning, comparative biology and taxonomic classification.</title>
        <authorList>
            <person name="Goeker M."/>
        </authorList>
    </citation>
    <scope>NUCLEOTIDE SEQUENCE [LARGE SCALE GENOMIC DNA]</scope>
    <source>
        <strain evidence="1 2">DSM 22999</strain>
    </source>
</reference>
<comment type="caution">
    <text evidence="1">The sequence shown here is derived from an EMBL/GenBank/DDBJ whole genome shotgun (WGS) entry which is preliminary data.</text>
</comment>
<dbReference type="InterPro" id="IPR009901">
    <property type="entry name" value="Phage_VT1-Sakai_H0025"/>
</dbReference>
<sequence length="161" mass="18066">MDNLHDIKLNINQIAELTGLHRQTVSQRTAGLTPAIGSNSKLKLYSLRDLILTGLTEKMSADVDRLSPVERRAWYQSENERLKFEKDTGELIPANEVALEMGTMAKAVVQTLETLPDILERDCGLQPKDLIRVQQVIDDVRDQMALHIQQAETDTANGDDE</sequence>
<proteinExistence type="predicted"/>